<gene>
    <name evidence="1" type="ORF">D8794_06815</name>
</gene>
<evidence type="ECO:0000313" key="1">
    <source>
        <dbReference type="EMBL" id="RSJ85496.1"/>
    </source>
</evidence>
<name>A0A3R9LXI9_STRCR</name>
<comment type="caution">
    <text evidence="1">The sequence shown here is derived from an EMBL/GenBank/DDBJ whole genome shotgun (WGS) entry which is preliminary data.</text>
</comment>
<protein>
    <submittedName>
        <fullName evidence="1">Uncharacterized protein</fullName>
    </submittedName>
</protein>
<dbReference type="Proteomes" id="UP000277890">
    <property type="component" value="Unassembled WGS sequence"/>
</dbReference>
<sequence>MDNMTEILGKKYNVVIYYKQKKWIRFHIDVRRYTCEKKDYYCFNNSIHYNFRRHLYVQQTNKT</sequence>
<organism evidence="1 2">
    <name type="scientific">Streptococcus cristatus</name>
    <dbReference type="NCBI Taxonomy" id="45634"/>
    <lineage>
        <taxon>Bacteria</taxon>
        <taxon>Bacillati</taxon>
        <taxon>Bacillota</taxon>
        <taxon>Bacilli</taxon>
        <taxon>Lactobacillales</taxon>
        <taxon>Streptococcaceae</taxon>
        <taxon>Streptococcus</taxon>
    </lineage>
</organism>
<proteinExistence type="predicted"/>
<evidence type="ECO:0000313" key="2">
    <source>
        <dbReference type="Proteomes" id="UP000277890"/>
    </source>
</evidence>
<accession>A0A3R9LXI9</accession>
<dbReference type="AlphaFoldDB" id="A0A3R9LXI9"/>
<dbReference type="EMBL" id="RJPQ01000008">
    <property type="protein sequence ID" value="RSJ85496.1"/>
    <property type="molecule type" value="Genomic_DNA"/>
</dbReference>
<reference evidence="1 2" key="1">
    <citation type="submission" date="2018-11" db="EMBL/GenBank/DDBJ databases">
        <title>Species Designations Belie Phenotypic and Genotypic Heterogeneity in Oral Streptococci.</title>
        <authorList>
            <person name="Velsko I."/>
        </authorList>
    </citation>
    <scope>NUCLEOTIDE SEQUENCE [LARGE SCALE GENOMIC DNA]</scope>
    <source>
        <strain evidence="1 2">A54</strain>
    </source>
</reference>